<keyword evidence="4" id="KW-1185">Reference proteome</keyword>
<feature type="domain" description="Peptidase M1 membrane alanine aminopeptidase" evidence="2">
    <location>
        <begin position="319"/>
        <end position="453"/>
    </location>
</feature>
<dbReference type="EMBL" id="MWQN01000003">
    <property type="protein sequence ID" value="OPC78054.1"/>
    <property type="molecule type" value="Genomic_DNA"/>
</dbReference>
<accession>A0A1T3NML9</accession>
<dbReference type="SUPFAM" id="SSF55486">
    <property type="entry name" value="Metalloproteases ('zincins'), catalytic domain"/>
    <property type="match status" value="1"/>
</dbReference>
<dbReference type="AlphaFoldDB" id="A0A1T3NML9"/>
<evidence type="ECO:0000256" key="1">
    <source>
        <dbReference type="SAM" id="SignalP"/>
    </source>
</evidence>
<dbReference type="PANTHER" id="PTHR11533:SF174">
    <property type="entry name" value="PUROMYCIN-SENSITIVE AMINOPEPTIDASE-RELATED"/>
    <property type="match status" value="1"/>
</dbReference>
<dbReference type="GO" id="GO:0005737">
    <property type="term" value="C:cytoplasm"/>
    <property type="evidence" value="ECO:0007669"/>
    <property type="project" value="TreeGrafter"/>
</dbReference>
<sequence>MRIAVAALAALATFVAGVAASSGSVRPEGARAFTAAPAEAVRTPAAPRYTVEVTGDASGSGWTGRERVGFTNVSAAPLGEVYLRLWGNAHGTCSAPPIEVSEVTGGVPAGLSVGCTALRVVLGEPLRRGESATIGFRLRIRVPAGIDRFGHDGDHAFLGNALPVLAVRDGTGRHLDPYTNTGESFYSLAADFDVTLDHPSNLRVPATGTSVHRPGAPGRTVTTATARDVRDFAWAAGPFTAVSGTSATGVEINVYADGGVEAADARAMLEVARAAVDAHAGRFGAYPYTELDIVLDDDLWFSGMEYPGFVLDRVRPTALVHELAHQWWYGIVGNDEYDDPWLDESFAEYATDLALGKTGEGCGSELSWAAPTERITNSMRYWDAHPARYETVVYDHGKCALHELRRLIGEPAMETLLRDYAAAHRYGISTTAEFKKAARAAASRDLTPFWARYRIDG</sequence>
<dbReference type="GO" id="GO:0042277">
    <property type="term" value="F:peptide binding"/>
    <property type="evidence" value="ECO:0007669"/>
    <property type="project" value="TreeGrafter"/>
</dbReference>
<dbReference type="CDD" id="cd09604">
    <property type="entry name" value="M1_APN_like"/>
    <property type="match status" value="1"/>
</dbReference>
<protein>
    <submittedName>
        <fullName evidence="3">Metallopeptidase</fullName>
    </submittedName>
</protein>
<feature type="chain" id="PRO_5039428226" evidence="1">
    <location>
        <begin position="20"/>
        <end position="457"/>
    </location>
</feature>
<dbReference type="InterPro" id="IPR014782">
    <property type="entry name" value="Peptidase_M1_dom"/>
</dbReference>
<dbReference type="InterPro" id="IPR050344">
    <property type="entry name" value="Peptidase_M1_aminopeptidases"/>
</dbReference>
<dbReference type="Pfam" id="PF01433">
    <property type="entry name" value="Peptidase_M1"/>
    <property type="match status" value="1"/>
</dbReference>
<evidence type="ECO:0000313" key="3">
    <source>
        <dbReference type="EMBL" id="OPC78054.1"/>
    </source>
</evidence>
<dbReference type="InterPro" id="IPR027268">
    <property type="entry name" value="Peptidase_M4/M1_CTD_sf"/>
</dbReference>
<proteinExistence type="predicted"/>
<dbReference type="GO" id="GO:0005615">
    <property type="term" value="C:extracellular space"/>
    <property type="evidence" value="ECO:0007669"/>
    <property type="project" value="TreeGrafter"/>
</dbReference>
<evidence type="ECO:0000259" key="2">
    <source>
        <dbReference type="Pfam" id="PF01433"/>
    </source>
</evidence>
<dbReference type="PANTHER" id="PTHR11533">
    <property type="entry name" value="PROTEASE M1 ZINC METALLOPROTEASE"/>
    <property type="match status" value="1"/>
</dbReference>
<reference evidence="3 4" key="1">
    <citation type="submission" date="2017-03" db="EMBL/GenBank/DDBJ databases">
        <title>Draft genome sequence of Streptomyces scabrisporus NF3, endophyte isolated from Amphipterygium adstringens.</title>
        <authorList>
            <person name="Vazquez M."/>
            <person name="Ceapa C.D."/>
            <person name="Rodriguez Luna D."/>
            <person name="Sanchez Esquivel S."/>
        </authorList>
    </citation>
    <scope>NUCLEOTIDE SEQUENCE [LARGE SCALE GENOMIC DNA]</scope>
    <source>
        <strain evidence="3 4">NF3</strain>
    </source>
</reference>
<comment type="caution">
    <text evidence="3">The sequence shown here is derived from an EMBL/GenBank/DDBJ whole genome shotgun (WGS) entry which is preliminary data.</text>
</comment>
<dbReference type="GO" id="GO:0016020">
    <property type="term" value="C:membrane"/>
    <property type="evidence" value="ECO:0007669"/>
    <property type="project" value="TreeGrafter"/>
</dbReference>
<dbReference type="Gene3D" id="1.10.390.10">
    <property type="entry name" value="Neutral Protease Domain 2"/>
    <property type="match status" value="1"/>
</dbReference>
<dbReference type="OrthoDB" id="9814383at2"/>
<evidence type="ECO:0000313" key="4">
    <source>
        <dbReference type="Proteomes" id="UP000190037"/>
    </source>
</evidence>
<keyword evidence="1" id="KW-0732">Signal</keyword>
<dbReference type="GO" id="GO:0043171">
    <property type="term" value="P:peptide catabolic process"/>
    <property type="evidence" value="ECO:0007669"/>
    <property type="project" value="TreeGrafter"/>
</dbReference>
<organism evidence="3 4">
    <name type="scientific">Embleya scabrispora</name>
    <dbReference type="NCBI Taxonomy" id="159449"/>
    <lineage>
        <taxon>Bacteria</taxon>
        <taxon>Bacillati</taxon>
        <taxon>Actinomycetota</taxon>
        <taxon>Actinomycetes</taxon>
        <taxon>Kitasatosporales</taxon>
        <taxon>Streptomycetaceae</taxon>
        <taxon>Embleya</taxon>
    </lineage>
</organism>
<gene>
    <name evidence="3" type="ORF">B4N89_38250</name>
</gene>
<dbReference type="GO" id="GO:0008270">
    <property type="term" value="F:zinc ion binding"/>
    <property type="evidence" value="ECO:0007669"/>
    <property type="project" value="InterPro"/>
</dbReference>
<name>A0A1T3NML9_9ACTN</name>
<dbReference type="STRING" id="159449.B4N89_38250"/>
<feature type="signal peptide" evidence="1">
    <location>
        <begin position="1"/>
        <end position="19"/>
    </location>
</feature>
<dbReference type="GO" id="GO:0070006">
    <property type="term" value="F:metalloaminopeptidase activity"/>
    <property type="evidence" value="ECO:0007669"/>
    <property type="project" value="TreeGrafter"/>
</dbReference>
<dbReference type="Proteomes" id="UP000190037">
    <property type="component" value="Unassembled WGS sequence"/>
</dbReference>